<dbReference type="CDD" id="cd06142">
    <property type="entry name" value="RNaseD_exo"/>
    <property type="match status" value="1"/>
</dbReference>
<dbReference type="GO" id="GO:0005737">
    <property type="term" value="C:cytoplasm"/>
    <property type="evidence" value="ECO:0007669"/>
    <property type="project" value="UniProtKB-SubCell"/>
</dbReference>
<evidence type="ECO:0000313" key="9">
    <source>
        <dbReference type="Proteomes" id="UP000253324"/>
    </source>
</evidence>
<dbReference type="EC" id="3.1.13.5" evidence="6"/>
<comment type="catalytic activity">
    <reaction evidence="6">
        <text>Exonucleolytic cleavage that removes extra residues from the 3'-terminus of tRNA to produce 5'-mononucleotides.</text>
        <dbReference type="EC" id="3.1.13.5"/>
    </reaction>
</comment>
<dbReference type="Gene3D" id="1.10.150.80">
    <property type="entry name" value="HRDC domain"/>
    <property type="match status" value="1"/>
</dbReference>
<keyword evidence="4 6" id="KW-0378">Hydrolase</keyword>
<dbReference type="InterPro" id="IPR002562">
    <property type="entry name" value="3'-5'_exonuclease_dom"/>
</dbReference>
<gene>
    <name evidence="6" type="primary">rnd</name>
    <name evidence="8" type="ORF">C7476_103187</name>
</gene>
<dbReference type="AlphaFoldDB" id="A0A368YYS3"/>
<dbReference type="Pfam" id="PF00570">
    <property type="entry name" value="HRDC"/>
    <property type="match status" value="1"/>
</dbReference>
<keyword evidence="5 6" id="KW-0269">Exonuclease</keyword>
<evidence type="ECO:0000256" key="6">
    <source>
        <dbReference type="HAMAP-Rule" id="MF_01899"/>
    </source>
</evidence>
<evidence type="ECO:0000259" key="7">
    <source>
        <dbReference type="PROSITE" id="PS50967"/>
    </source>
</evidence>
<comment type="function">
    <text evidence="6">Exonuclease involved in the 3' processing of various precursor tRNAs. Initiates hydrolysis at the 3'-terminus of an RNA molecule and releases 5'-mononucleotides.</text>
</comment>
<dbReference type="GO" id="GO:0003676">
    <property type="term" value="F:nucleic acid binding"/>
    <property type="evidence" value="ECO:0007669"/>
    <property type="project" value="InterPro"/>
</dbReference>
<organism evidence="8 9">
    <name type="scientific">Phyllobacterium bourgognense</name>
    <dbReference type="NCBI Taxonomy" id="314236"/>
    <lineage>
        <taxon>Bacteria</taxon>
        <taxon>Pseudomonadati</taxon>
        <taxon>Pseudomonadota</taxon>
        <taxon>Alphaproteobacteria</taxon>
        <taxon>Hyphomicrobiales</taxon>
        <taxon>Phyllobacteriaceae</taxon>
        <taxon>Phyllobacterium</taxon>
    </lineage>
</organism>
<dbReference type="InterPro" id="IPR051086">
    <property type="entry name" value="RNase_D-like"/>
</dbReference>
<sequence>MESPASGPGICADKRILRVICQDQDWDGDKRISIRYRNFMTMITTTDQLEQAVAALTQSDFVTVDTEFIRETTFWPELCVIQLASPDHTAIVDALAPGLDLAAFFKLMANEKIVKVFHAARQDIEIIFHLGNLIPHPVFDTQVAAMVCGFGDAIAYDQLVQRIVGAQIDKSSRFTDWRRRPLSEKQLDYALADVTHLRDIYLHLKSSLEAEGRTEWVLDEMKILTARETYDMHPDDAWKRLKMRLRKPVELAVLRSVAAWREREARERNVPRGRVIKDDAIYEIAQQQPRDAEAMSRLRTIPKGWERSSMATGLLNAVNLALDLPKEDMPRLPKSVQSPEGAGAAAELLKVLLRLVTEEHGVAAKVVATTDEIDRIAAEGDADDIPALQGWRREVFGEKALQLINGELCLKFENKKIRAVEWPDGKTATANNQISTAD</sequence>
<dbReference type="NCBIfam" id="TIGR01388">
    <property type="entry name" value="rnd"/>
    <property type="match status" value="1"/>
</dbReference>
<evidence type="ECO:0000256" key="1">
    <source>
        <dbReference type="ARBA" id="ARBA00022490"/>
    </source>
</evidence>
<evidence type="ECO:0000256" key="2">
    <source>
        <dbReference type="ARBA" id="ARBA00022694"/>
    </source>
</evidence>
<dbReference type="EMBL" id="QPJM01000003">
    <property type="protein sequence ID" value="RCW85345.1"/>
    <property type="molecule type" value="Genomic_DNA"/>
</dbReference>
<evidence type="ECO:0000313" key="8">
    <source>
        <dbReference type="EMBL" id="RCW85345.1"/>
    </source>
</evidence>
<evidence type="ECO:0000256" key="4">
    <source>
        <dbReference type="ARBA" id="ARBA00022801"/>
    </source>
</evidence>
<keyword evidence="2 6" id="KW-0819">tRNA processing</keyword>
<dbReference type="PANTHER" id="PTHR47649:SF1">
    <property type="entry name" value="RIBONUCLEASE D"/>
    <property type="match status" value="1"/>
</dbReference>
<dbReference type="Gene3D" id="3.30.420.10">
    <property type="entry name" value="Ribonuclease H-like superfamily/Ribonuclease H"/>
    <property type="match status" value="1"/>
</dbReference>
<dbReference type="InterPro" id="IPR010997">
    <property type="entry name" value="HRDC-like_sf"/>
</dbReference>
<dbReference type="InterPro" id="IPR012337">
    <property type="entry name" value="RNaseH-like_sf"/>
</dbReference>
<dbReference type="InterPro" id="IPR002121">
    <property type="entry name" value="HRDC_dom"/>
</dbReference>
<evidence type="ECO:0000256" key="5">
    <source>
        <dbReference type="ARBA" id="ARBA00022839"/>
    </source>
</evidence>
<dbReference type="InterPro" id="IPR006292">
    <property type="entry name" value="RNase_D"/>
</dbReference>
<comment type="cofactor">
    <cofactor evidence="6">
        <name>a divalent metal cation</name>
        <dbReference type="ChEBI" id="CHEBI:60240"/>
    </cofactor>
</comment>
<keyword evidence="9" id="KW-1185">Reference proteome</keyword>
<dbReference type="Pfam" id="PF01612">
    <property type="entry name" value="DNA_pol_A_exo1"/>
    <property type="match status" value="1"/>
</dbReference>
<dbReference type="InterPro" id="IPR036397">
    <property type="entry name" value="RNaseH_sf"/>
</dbReference>
<comment type="similarity">
    <text evidence="6">Belongs to the RNase D family.</text>
</comment>
<dbReference type="GO" id="GO:0033890">
    <property type="term" value="F:ribonuclease D activity"/>
    <property type="evidence" value="ECO:0007669"/>
    <property type="project" value="UniProtKB-UniRule"/>
</dbReference>
<protein>
    <recommendedName>
        <fullName evidence="6">Ribonuclease D</fullName>
        <shortName evidence="6">RNase D</shortName>
        <ecNumber evidence="6">3.1.13.5</ecNumber>
    </recommendedName>
</protein>
<name>A0A368YYS3_9HYPH</name>
<proteinExistence type="inferred from homology"/>
<feature type="domain" description="HRDC" evidence="7">
    <location>
        <begin position="247"/>
        <end position="328"/>
    </location>
</feature>
<dbReference type="HAMAP" id="MF_01899">
    <property type="entry name" value="RNase_D"/>
    <property type="match status" value="1"/>
</dbReference>
<dbReference type="SMART" id="SM00474">
    <property type="entry name" value="35EXOc"/>
    <property type="match status" value="1"/>
</dbReference>
<keyword evidence="1 6" id="KW-0963">Cytoplasm</keyword>
<keyword evidence="3 6" id="KW-0540">Nuclease</keyword>
<dbReference type="GO" id="GO:0000166">
    <property type="term" value="F:nucleotide binding"/>
    <property type="evidence" value="ECO:0007669"/>
    <property type="project" value="InterPro"/>
</dbReference>
<dbReference type="GO" id="GO:0042780">
    <property type="term" value="P:tRNA 3'-end processing"/>
    <property type="evidence" value="ECO:0007669"/>
    <property type="project" value="UniProtKB-UniRule"/>
</dbReference>
<reference evidence="8 9" key="1">
    <citation type="submission" date="2018-07" db="EMBL/GenBank/DDBJ databases">
        <title>Genomic Encyclopedia of Type Strains, Phase III (KMG-III): the genomes of soil and plant-associated and newly described type strains.</title>
        <authorList>
            <person name="Whitman W."/>
        </authorList>
    </citation>
    <scope>NUCLEOTIDE SEQUENCE [LARGE SCALE GENOMIC DNA]</scope>
    <source>
        <strain evidence="8 9">31-25a</strain>
    </source>
</reference>
<dbReference type="PROSITE" id="PS50967">
    <property type="entry name" value="HRDC"/>
    <property type="match status" value="1"/>
</dbReference>
<evidence type="ECO:0000256" key="3">
    <source>
        <dbReference type="ARBA" id="ARBA00022722"/>
    </source>
</evidence>
<accession>A0A368YYS3</accession>
<dbReference type="SUPFAM" id="SSF53098">
    <property type="entry name" value="Ribonuclease H-like"/>
    <property type="match status" value="1"/>
</dbReference>
<dbReference type="Proteomes" id="UP000253324">
    <property type="component" value="Unassembled WGS sequence"/>
</dbReference>
<dbReference type="GO" id="GO:0008408">
    <property type="term" value="F:3'-5' exonuclease activity"/>
    <property type="evidence" value="ECO:0007669"/>
    <property type="project" value="InterPro"/>
</dbReference>
<dbReference type="SUPFAM" id="SSF47819">
    <property type="entry name" value="HRDC-like"/>
    <property type="match status" value="2"/>
</dbReference>
<dbReference type="PANTHER" id="PTHR47649">
    <property type="entry name" value="RIBONUCLEASE D"/>
    <property type="match status" value="1"/>
</dbReference>
<comment type="caution">
    <text evidence="8">The sequence shown here is derived from an EMBL/GenBank/DDBJ whole genome shotgun (WGS) entry which is preliminary data.</text>
</comment>
<dbReference type="InterPro" id="IPR044876">
    <property type="entry name" value="HRDC_dom_sf"/>
</dbReference>
<comment type="subcellular location">
    <subcellularLocation>
        <location evidence="6">Cytoplasm</location>
    </subcellularLocation>
</comment>